<feature type="non-terminal residue" evidence="1">
    <location>
        <position position="88"/>
    </location>
</feature>
<gene>
    <name evidence="1" type="ORF">F3D71_25995</name>
</gene>
<evidence type="ECO:0000313" key="1">
    <source>
        <dbReference type="EMBL" id="KAA3937514.1"/>
    </source>
</evidence>
<comment type="caution">
    <text evidence="1">The sequence shown here is derived from an EMBL/GenBank/DDBJ whole genome shotgun (WGS) entry which is preliminary data.</text>
</comment>
<protein>
    <submittedName>
        <fullName evidence="1">Putative colanic acid biosynthesis acetyltransferase</fullName>
    </submittedName>
</protein>
<dbReference type="EMBL" id="VWLE01000602">
    <property type="protein sequence ID" value="KAA3937514.1"/>
    <property type="molecule type" value="Genomic_DNA"/>
</dbReference>
<reference evidence="1 2" key="1">
    <citation type="journal article" date="2019" name="Nat. Med.">
        <title>A library of human gut bacterial isolates paired with longitudinal multiomics data enables mechanistic microbiome research.</title>
        <authorList>
            <person name="Poyet M."/>
            <person name="Groussin M."/>
            <person name="Gibbons S.M."/>
            <person name="Avila-Pacheco J."/>
            <person name="Jiang X."/>
            <person name="Kearney S.M."/>
            <person name="Perrotta A.R."/>
            <person name="Berdy B."/>
            <person name="Zhao S."/>
            <person name="Lieberman T.D."/>
            <person name="Swanson P.K."/>
            <person name="Smith M."/>
            <person name="Roesemann S."/>
            <person name="Alexander J.E."/>
            <person name="Rich S.A."/>
            <person name="Livny J."/>
            <person name="Vlamakis H."/>
            <person name="Clish C."/>
            <person name="Bullock K."/>
            <person name="Deik A."/>
            <person name="Scott J."/>
            <person name="Pierce K.A."/>
            <person name="Xavier R.J."/>
            <person name="Alm E.J."/>
        </authorList>
    </citation>
    <scope>NUCLEOTIDE SEQUENCE [LARGE SCALE GENOMIC DNA]</scope>
    <source>
        <strain evidence="1 2">BIOML-A163</strain>
    </source>
</reference>
<dbReference type="AlphaFoldDB" id="A0A5M5BWU2"/>
<keyword evidence="1" id="KW-0808">Transferase</keyword>
<evidence type="ECO:0000313" key="2">
    <source>
        <dbReference type="Proteomes" id="UP000323717"/>
    </source>
</evidence>
<accession>A0A5M5BWU2</accession>
<organism evidence="1 2">
    <name type="scientific">Bacteroides ovatus</name>
    <dbReference type="NCBI Taxonomy" id="28116"/>
    <lineage>
        <taxon>Bacteria</taxon>
        <taxon>Pseudomonadati</taxon>
        <taxon>Bacteroidota</taxon>
        <taxon>Bacteroidia</taxon>
        <taxon>Bacteroidales</taxon>
        <taxon>Bacteroidaceae</taxon>
        <taxon>Bacteroides</taxon>
    </lineage>
</organism>
<sequence length="88" mass="10196">MGFKTLYSKRNKFRRLIWSMVWTCLARPFPRSMAMGWKRMLLRAFWAKIASTAAVYAIAKVFQSWLLAMDDYPCLADGVDCNNTVPIP</sequence>
<dbReference type="Proteomes" id="UP000323717">
    <property type="component" value="Unassembled WGS sequence"/>
</dbReference>
<dbReference type="GO" id="GO:0016740">
    <property type="term" value="F:transferase activity"/>
    <property type="evidence" value="ECO:0007669"/>
    <property type="project" value="UniProtKB-KW"/>
</dbReference>
<proteinExistence type="predicted"/>
<name>A0A5M5BWU2_BACOV</name>